<feature type="domain" description="SBP-type" evidence="5">
    <location>
        <begin position="3"/>
        <end position="80"/>
    </location>
</feature>
<evidence type="ECO:0000256" key="3">
    <source>
        <dbReference type="ARBA" id="ARBA00022833"/>
    </source>
</evidence>
<evidence type="ECO:0000256" key="1">
    <source>
        <dbReference type="ARBA" id="ARBA00022723"/>
    </source>
</evidence>
<proteinExistence type="predicted"/>
<evidence type="ECO:0000313" key="6">
    <source>
        <dbReference type="EMBL" id="SPD20465.1"/>
    </source>
</evidence>
<organism evidence="6">
    <name type="scientific">Fagus sylvatica</name>
    <name type="common">Beechnut</name>
    <dbReference type="NCBI Taxonomy" id="28930"/>
    <lineage>
        <taxon>Eukaryota</taxon>
        <taxon>Viridiplantae</taxon>
        <taxon>Streptophyta</taxon>
        <taxon>Embryophyta</taxon>
        <taxon>Tracheophyta</taxon>
        <taxon>Spermatophyta</taxon>
        <taxon>Magnoliopsida</taxon>
        <taxon>eudicotyledons</taxon>
        <taxon>Gunneridae</taxon>
        <taxon>Pentapetalae</taxon>
        <taxon>rosids</taxon>
        <taxon>fabids</taxon>
        <taxon>Fagales</taxon>
        <taxon>Fagaceae</taxon>
        <taxon>Fagus</taxon>
    </lineage>
</organism>
<sequence length="323" mass="36652">MLTPRCQVDNCRVELLNAGEYNRRRKVCAEHVKASKATVHNFSQRFCLMCTRFHVLKEFKYKRRSCKKQLELKRKRYLDSAKRKPYQGAWLQSGTSERQALSVAWFHVLEEFEFQKRTCRRKLETDRKLTKERRRKALLGGEVLKCQVDDCGVELLSFNELSLQLGKVCENPALRFHVLEEFDPQMKSCREILARLRKKRLDSAKKNISKVPKPSWREMLKAAAEIDTELMLALPGAQADTELTLALPGAQADNELTLALPGAQVTHSLPEAHANAPKRTEKKTTALKELTEGSSAGKDHSEEAAAAIDTEIMVALPGAQVTH</sequence>
<protein>
    <recommendedName>
        <fullName evidence="5">SBP-type domain-containing protein</fullName>
    </recommendedName>
</protein>
<evidence type="ECO:0000256" key="2">
    <source>
        <dbReference type="ARBA" id="ARBA00022771"/>
    </source>
</evidence>
<accession>A0A2N9I870</accession>
<dbReference type="InterPro" id="IPR004333">
    <property type="entry name" value="SBP_dom"/>
</dbReference>
<dbReference type="Pfam" id="PF03110">
    <property type="entry name" value="SBP"/>
    <property type="match status" value="1"/>
</dbReference>
<dbReference type="EMBL" id="OIVN01005013">
    <property type="protein sequence ID" value="SPD20465.1"/>
    <property type="molecule type" value="Genomic_DNA"/>
</dbReference>
<dbReference type="GO" id="GO:0005634">
    <property type="term" value="C:nucleus"/>
    <property type="evidence" value="ECO:0007669"/>
    <property type="project" value="InterPro"/>
</dbReference>
<feature type="domain" description="SBP-type" evidence="5">
    <location>
        <begin position="143"/>
        <end position="203"/>
    </location>
</feature>
<reference evidence="6" key="1">
    <citation type="submission" date="2018-02" db="EMBL/GenBank/DDBJ databases">
        <authorList>
            <person name="Cohen D.B."/>
            <person name="Kent A.D."/>
        </authorList>
    </citation>
    <scope>NUCLEOTIDE SEQUENCE</scope>
</reference>
<dbReference type="GO" id="GO:0008270">
    <property type="term" value="F:zinc ion binding"/>
    <property type="evidence" value="ECO:0007669"/>
    <property type="project" value="UniProtKB-KW"/>
</dbReference>
<dbReference type="PANTHER" id="PTHR31251">
    <property type="entry name" value="SQUAMOSA PROMOTER-BINDING-LIKE PROTEIN 4"/>
    <property type="match status" value="1"/>
</dbReference>
<dbReference type="InterPro" id="IPR044817">
    <property type="entry name" value="SBP-like"/>
</dbReference>
<evidence type="ECO:0000256" key="4">
    <source>
        <dbReference type="PROSITE-ProRule" id="PRU00470"/>
    </source>
</evidence>
<evidence type="ECO:0000259" key="5">
    <source>
        <dbReference type="PROSITE" id="PS51141"/>
    </source>
</evidence>
<dbReference type="SUPFAM" id="SSF103612">
    <property type="entry name" value="SBT domain"/>
    <property type="match status" value="2"/>
</dbReference>
<dbReference type="InterPro" id="IPR036893">
    <property type="entry name" value="SBP_sf"/>
</dbReference>
<dbReference type="GO" id="GO:0003677">
    <property type="term" value="F:DNA binding"/>
    <property type="evidence" value="ECO:0007669"/>
    <property type="project" value="InterPro"/>
</dbReference>
<dbReference type="PANTHER" id="PTHR31251:SF169">
    <property type="entry name" value="SQUAMOSA PROMOTER-BINDING-LIKE PROTEIN 8"/>
    <property type="match status" value="1"/>
</dbReference>
<dbReference type="PROSITE" id="PS51141">
    <property type="entry name" value="ZF_SBP"/>
    <property type="match status" value="2"/>
</dbReference>
<keyword evidence="3" id="KW-0862">Zinc</keyword>
<keyword evidence="2 4" id="KW-0863">Zinc-finger</keyword>
<dbReference type="AlphaFoldDB" id="A0A2N9I870"/>
<name>A0A2N9I870_FAGSY</name>
<dbReference type="Gene3D" id="4.10.1100.10">
    <property type="entry name" value="Transcription factor, SBP-box domain"/>
    <property type="match status" value="1"/>
</dbReference>
<gene>
    <name evidence="6" type="ORF">FSB_LOCUS48347</name>
</gene>
<keyword evidence="1" id="KW-0479">Metal-binding</keyword>